<evidence type="ECO:0000256" key="1">
    <source>
        <dbReference type="SAM" id="SignalP"/>
    </source>
</evidence>
<dbReference type="Proteomes" id="UP000001307">
    <property type="component" value="Unassembled WGS sequence"/>
</dbReference>
<evidence type="ECO:0000313" key="2">
    <source>
        <dbReference type="EMBL" id="CBY15615.1"/>
    </source>
</evidence>
<feature type="signal peptide" evidence="1">
    <location>
        <begin position="1"/>
        <end position="19"/>
    </location>
</feature>
<protein>
    <submittedName>
        <fullName evidence="2">Uncharacterized protein</fullName>
    </submittedName>
</protein>
<name>E4Y168_OIKDI</name>
<keyword evidence="3" id="KW-1185">Reference proteome</keyword>
<reference evidence="2 3" key="1">
    <citation type="journal article" date="2010" name="Science">
        <title>Plasticity of animal genome architecture unmasked by rapid evolution of a pelagic tunicate.</title>
        <authorList>
            <person name="Denoeud F."/>
            <person name="Henriet S."/>
            <person name="Mungpakdee S."/>
            <person name="Aury J.M."/>
            <person name="Da Silva C."/>
            <person name="Brinkmann H."/>
            <person name="Mikhaleva J."/>
            <person name="Olsen L.C."/>
            <person name="Jubin C."/>
            <person name="Canestro C."/>
            <person name="Bouquet J.M."/>
            <person name="Danks G."/>
            <person name="Poulain J."/>
            <person name="Campsteijn C."/>
            <person name="Adamski M."/>
            <person name="Cross I."/>
            <person name="Yadetie F."/>
            <person name="Muffato M."/>
            <person name="Louis A."/>
            <person name="Butcher S."/>
            <person name="Tsagkogeorga G."/>
            <person name="Konrad A."/>
            <person name="Singh S."/>
            <person name="Jensen M.F."/>
            <person name="Cong E.H."/>
            <person name="Eikeseth-Otteraa H."/>
            <person name="Noel B."/>
            <person name="Anthouard V."/>
            <person name="Porcel B.M."/>
            <person name="Kachouri-Lafond R."/>
            <person name="Nishino A."/>
            <person name="Ugolini M."/>
            <person name="Chourrout P."/>
            <person name="Nishida H."/>
            <person name="Aasland R."/>
            <person name="Huzurbazar S."/>
            <person name="Westhof E."/>
            <person name="Delsuc F."/>
            <person name="Lehrach H."/>
            <person name="Reinhardt R."/>
            <person name="Weissenbach J."/>
            <person name="Roy S.W."/>
            <person name="Artiguenave F."/>
            <person name="Postlethwait J.H."/>
            <person name="Manak J.R."/>
            <person name="Thompson E.M."/>
            <person name="Jaillon O."/>
            <person name="Du Pasquier L."/>
            <person name="Boudinot P."/>
            <person name="Liberles D.A."/>
            <person name="Volff J.N."/>
            <person name="Philippe H."/>
            <person name="Lenhard B."/>
            <person name="Roest Crollius H."/>
            <person name="Wincker P."/>
            <person name="Chourrout D."/>
        </authorList>
    </citation>
    <scope>NUCLEOTIDE SEQUENCE [LARGE SCALE GENOMIC DNA]</scope>
</reference>
<dbReference type="AlphaFoldDB" id="E4Y168"/>
<organism evidence="2 3">
    <name type="scientific">Oikopleura dioica</name>
    <name type="common">Tunicate</name>
    <dbReference type="NCBI Taxonomy" id="34765"/>
    <lineage>
        <taxon>Eukaryota</taxon>
        <taxon>Metazoa</taxon>
        <taxon>Chordata</taxon>
        <taxon>Tunicata</taxon>
        <taxon>Appendicularia</taxon>
        <taxon>Copelata</taxon>
        <taxon>Oikopleuridae</taxon>
        <taxon>Oikopleura</taxon>
    </lineage>
</organism>
<proteinExistence type="predicted"/>
<accession>E4Y168</accession>
<sequence length="195" mass="22826">MRFLLFGLVFAEIPKGVVRNTTYDILEKLGFQKWYSQTFYDSYLINKIKPIQNSSWIFLGCRESNSTSIKLGHFSPTETFFESQEIPAQETFTGRLVNGAFTYYSTDIPSEPIGFSAAPEIYLYNVDSFDCTIQNNGTDCNYENMDWHRMSVHSNYPYGTGWRCGEVTQQNYQAQVPFYDFLYDYSIEIWFLEKK</sequence>
<gene>
    <name evidence="2" type="ORF">GSOID_T00013914001</name>
</gene>
<feature type="chain" id="PRO_5003190709" evidence="1">
    <location>
        <begin position="20"/>
        <end position="195"/>
    </location>
</feature>
<dbReference type="EMBL" id="FN653578">
    <property type="protein sequence ID" value="CBY15615.1"/>
    <property type="molecule type" value="Genomic_DNA"/>
</dbReference>
<keyword evidence="1" id="KW-0732">Signal</keyword>
<evidence type="ECO:0000313" key="3">
    <source>
        <dbReference type="Proteomes" id="UP000001307"/>
    </source>
</evidence>
<dbReference type="OrthoDB" id="10078808at2759"/>
<dbReference type="InParanoid" id="E4Y168"/>